<feature type="transmembrane region" description="Helical" evidence="8">
    <location>
        <begin position="96"/>
        <end position="115"/>
    </location>
</feature>
<proteinExistence type="inferred from homology"/>
<dbReference type="Proteomes" id="UP001337655">
    <property type="component" value="Unassembled WGS sequence"/>
</dbReference>
<evidence type="ECO:0000256" key="4">
    <source>
        <dbReference type="ARBA" id="ARBA00022989"/>
    </source>
</evidence>
<feature type="coiled-coil region" evidence="6">
    <location>
        <begin position="3"/>
        <end position="30"/>
    </location>
</feature>
<dbReference type="GeneID" id="89926032"/>
<keyword evidence="5 8" id="KW-0472">Membrane</keyword>
<organism evidence="9 10">
    <name type="scientific">Saxophila tyrrhenica</name>
    <dbReference type="NCBI Taxonomy" id="1690608"/>
    <lineage>
        <taxon>Eukaryota</taxon>
        <taxon>Fungi</taxon>
        <taxon>Dikarya</taxon>
        <taxon>Ascomycota</taxon>
        <taxon>Pezizomycotina</taxon>
        <taxon>Dothideomycetes</taxon>
        <taxon>Dothideomycetidae</taxon>
        <taxon>Mycosphaerellales</taxon>
        <taxon>Extremaceae</taxon>
        <taxon>Saxophila</taxon>
    </lineage>
</organism>
<dbReference type="PANTHER" id="PTHR31123:SF7">
    <property type="entry name" value="MARVEL DOMAIN-CONTAINING PROTEIN"/>
    <property type="match status" value="1"/>
</dbReference>
<evidence type="ECO:0000256" key="8">
    <source>
        <dbReference type="SAM" id="Phobius"/>
    </source>
</evidence>
<evidence type="ECO:0000256" key="6">
    <source>
        <dbReference type="SAM" id="Coils"/>
    </source>
</evidence>
<name>A0AAV9PDY7_9PEZI</name>
<comment type="subcellular location">
    <subcellularLocation>
        <location evidence="1">Membrane</location>
        <topology evidence="1">Multi-pass membrane protein</topology>
    </subcellularLocation>
</comment>
<dbReference type="PANTHER" id="PTHR31123">
    <property type="entry name" value="ACCUMULATION OF DYADS PROTEIN 2-RELATED"/>
    <property type="match status" value="1"/>
</dbReference>
<keyword evidence="6" id="KW-0175">Coiled coil</keyword>
<protein>
    <submittedName>
        <fullName evidence="9">Uncharacterized protein</fullName>
    </submittedName>
</protein>
<reference evidence="9 10" key="1">
    <citation type="submission" date="2023-08" db="EMBL/GenBank/DDBJ databases">
        <title>Black Yeasts Isolated from many extreme environments.</title>
        <authorList>
            <person name="Coleine C."/>
            <person name="Stajich J.E."/>
            <person name="Selbmann L."/>
        </authorList>
    </citation>
    <scope>NUCLEOTIDE SEQUENCE [LARGE SCALE GENOMIC DNA]</scope>
    <source>
        <strain evidence="9 10">CCFEE 5935</strain>
    </source>
</reference>
<dbReference type="InterPro" id="IPR000791">
    <property type="entry name" value="Gpr1/Fun34/SatP-like"/>
</dbReference>
<dbReference type="InterPro" id="IPR051633">
    <property type="entry name" value="AceTr"/>
</dbReference>
<gene>
    <name evidence="9" type="ORF">LTR77_004687</name>
</gene>
<keyword evidence="3 8" id="KW-0812">Transmembrane</keyword>
<comment type="similarity">
    <text evidence="2">Belongs to the acetate uptake transporter (AceTr) (TC 2.A.96) family.</text>
</comment>
<dbReference type="AlphaFoldDB" id="A0AAV9PDY7"/>
<sequence length="299" mass="32372">MAEAHHLNHIRHLENRIEQLEDVRNVVTNNDFYEKLAAVHPSPHHLEGTARQSNRTRHRSLRDNPDDSESGTHGLPLHSWASVALMGFRGVGVTNAFIGDFFGVAGIGMVVTAQWEIVLGNIYAYTVLSAFGFFYAGFGFTITPFLGVAASYDGGASSPEYNNAVGFFVLSESSSPSSTQCLHADHGEVWAVLNIFFLLGSLPLNLVYIGIFFTVQMAFTLVAAQYFLIADGKAATASAVGTAAGAFAFASGMLGYYTLGNLMCQESLFFSFPMGDTSRFFKKKDHTPKEAAANGESKP</sequence>
<feature type="transmembrane region" description="Helical" evidence="8">
    <location>
        <begin position="206"/>
        <end position="228"/>
    </location>
</feature>
<keyword evidence="10" id="KW-1185">Reference proteome</keyword>
<dbReference type="EMBL" id="JAVRRT010000007">
    <property type="protein sequence ID" value="KAK5170103.1"/>
    <property type="molecule type" value="Genomic_DNA"/>
</dbReference>
<evidence type="ECO:0000256" key="2">
    <source>
        <dbReference type="ARBA" id="ARBA00005587"/>
    </source>
</evidence>
<evidence type="ECO:0000256" key="7">
    <source>
        <dbReference type="SAM" id="MobiDB-lite"/>
    </source>
</evidence>
<dbReference type="GO" id="GO:0015123">
    <property type="term" value="F:acetate transmembrane transporter activity"/>
    <property type="evidence" value="ECO:0007669"/>
    <property type="project" value="TreeGrafter"/>
</dbReference>
<feature type="transmembrane region" description="Helical" evidence="8">
    <location>
        <begin position="240"/>
        <end position="259"/>
    </location>
</feature>
<feature type="region of interest" description="Disordered" evidence="7">
    <location>
        <begin position="44"/>
        <end position="73"/>
    </location>
</feature>
<evidence type="ECO:0000313" key="9">
    <source>
        <dbReference type="EMBL" id="KAK5170103.1"/>
    </source>
</evidence>
<dbReference type="Pfam" id="PF01184">
    <property type="entry name" value="Gpr1_Fun34_YaaH"/>
    <property type="match status" value="1"/>
</dbReference>
<evidence type="ECO:0000256" key="1">
    <source>
        <dbReference type="ARBA" id="ARBA00004141"/>
    </source>
</evidence>
<evidence type="ECO:0000256" key="3">
    <source>
        <dbReference type="ARBA" id="ARBA00022692"/>
    </source>
</evidence>
<comment type="caution">
    <text evidence="9">The sequence shown here is derived from an EMBL/GenBank/DDBJ whole genome shotgun (WGS) entry which is preliminary data.</text>
</comment>
<dbReference type="GO" id="GO:0005886">
    <property type="term" value="C:plasma membrane"/>
    <property type="evidence" value="ECO:0007669"/>
    <property type="project" value="TreeGrafter"/>
</dbReference>
<evidence type="ECO:0000313" key="10">
    <source>
        <dbReference type="Proteomes" id="UP001337655"/>
    </source>
</evidence>
<dbReference type="RefSeq" id="XP_064659301.1">
    <property type="nucleotide sequence ID" value="XM_064801940.1"/>
</dbReference>
<accession>A0AAV9PDY7</accession>
<evidence type="ECO:0000256" key="5">
    <source>
        <dbReference type="ARBA" id="ARBA00023136"/>
    </source>
</evidence>
<keyword evidence="4 8" id="KW-1133">Transmembrane helix</keyword>
<feature type="transmembrane region" description="Helical" evidence="8">
    <location>
        <begin position="122"/>
        <end position="142"/>
    </location>
</feature>